<feature type="signal peptide" evidence="1">
    <location>
        <begin position="1"/>
        <end position="26"/>
    </location>
</feature>
<feature type="chain" id="PRO_5009875231" evidence="1">
    <location>
        <begin position="27"/>
        <end position="594"/>
    </location>
</feature>
<dbReference type="AlphaFoldDB" id="A0A1L7X6J3"/>
<dbReference type="STRING" id="576137.A0A1L7X6J3"/>
<name>A0A1L7X6J3_9HELO</name>
<reference evidence="3 4" key="1">
    <citation type="submission" date="2016-03" db="EMBL/GenBank/DDBJ databases">
        <authorList>
            <person name="Ploux O."/>
        </authorList>
    </citation>
    <scope>NUCLEOTIDE SEQUENCE [LARGE SCALE GENOMIC DNA]</scope>
    <source>
        <strain evidence="3 4">UAMH 11012</strain>
    </source>
</reference>
<dbReference type="InterPro" id="IPR023631">
    <property type="entry name" value="Amidase_dom"/>
</dbReference>
<keyword evidence="1" id="KW-0732">Signal</keyword>
<dbReference type="PANTHER" id="PTHR42678">
    <property type="entry name" value="AMIDASE"/>
    <property type="match status" value="1"/>
</dbReference>
<sequence length="594" mass="65033">MPSRKLWVALPLIFASFCSIRTPSAAYSASSLAEGQTLASPFPYQFPVFQDGPSADETDFPIPLCNNFKLEEASIDQLQDAMSDGKLTSVQIVECYLQRVHQVDQYLRAIMEINPDALSISASLDLERTQGHIRGPLHGIPFLAKDNIATKDKMETTAGSWALLGSIVPRDAYVVHKLRQTGAVLMGHAAMSEWADMRSNLYSEGYSPRGGQCRSPYNFTVNPGGSSSGSAVAVTANMVTFSLGTETDGSITNPADRNALVGIKPTLGLTSRDGTIPSSHNLDTIGCFARTVRDATYCLDAIYGPDPDDNYTLNQVTPLHGYTPFLATSSVLKDAKFGIPWLSFWQYASPSQKSHLSSFLSLIESAGATIINNTELPSRNQIIPPYGWDWDYGSVRGYPNESTYTVAKVDFYNDIGRYLSELNNSDIRSLEDIVRYNVENVGEEGGIPGVHPAFKSGQDGFLASMVAKGVMDETYWQALSYIRRMSREEGIDAALFNKGDRLDALLVPSDVRQGYNVAAMAGYPVVTIPGGINATSAMPYGLALMGTAWSEGELIKLASAIEDVARGTVFDRQSVWMKPRWWGYRRKNVPVEEF</sequence>
<dbReference type="Gene3D" id="3.90.1300.10">
    <property type="entry name" value="Amidase signature (AS) domain"/>
    <property type="match status" value="1"/>
</dbReference>
<dbReference type="EMBL" id="FJOG01000016">
    <property type="protein sequence ID" value="CZR60641.1"/>
    <property type="molecule type" value="Genomic_DNA"/>
</dbReference>
<dbReference type="GO" id="GO:0016740">
    <property type="term" value="F:transferase activity"/>
    <property type="evidence" value="ECO:0007669"/>
    <property type="project" value="UniProtKB-KW"/>
</dbReference>
<dbReference type="Proteomes" id="UP000184330">
    <property type="component" value="Unassembled WGS sequence"/>
</dbReference>
<evidence type="ECO:0000313" key="4">
    <source>
        <dbReference type="Proteomes" id="UP000184330"/>
    </source>
</evidence>
<dbReference type="SUPFAM" id="SSF75304">
    <property type="entry name" value="Amidase signature (AS) enzymes"/>
    <property type="match status" value="1"/>
</dbReference>
<gene>
    <name evidence="3" type="ORF">PAC_10537</name>
</gene>
<evidence type="ECO:0000313" key="3">
    <source>
        <dbReference type="EMBL" id="CZR60641.1"/>
    </source>
</evidence>
<keyword evidence="4" id="KW-1185">Reference proteome</keyword>
<protein>
    <submittedName>
        <fullName evidence="3">Related to glu/asp-tRNA amidotransferase subunit A</fullName>
    </submittedName>
</protein>
<accession>A0A1L7X6J3</accession>
<dbReference type="Pfam" id="PF01425">
    <property type="entry name" value="Amidase"/>
    <property type="match status" value="1"/>
</dbReference>
<dbReference type="OrthoDB" id="566138at2759"/>
<keyword evidence="3" id="KW-0808">Transferase</keyword>
<proteinExistence type="predicted"/>
<evidence type="ECO:0000256" key="1">
    <source>
        <dbReference type="SAM" id="SignalP"/>
    </source>
</evidence>
<organism evidence="3 4">
    <name type="scientific">Phialocephala subalpina</name>
    <dbReference type="NCBI Taxonomy" id="576137"/>
    <lineage>
        <taxon>Eukaryota</taxon>
        <taxon>Fungi</taxon>
        <taxon>Dikarya</taxon>
        <taxon>Ascomycota</taxon>
        <taxon>Pezizomycotina</taxon>
        <taxon>Leotiomycetes</taxon>
        <taxon>Helotiales</taxon>
        <taxon>Mollisiaceae</taxon>
        <taxon>Phialocephala</taxon>
        <taxon>Phialocephala fortinii species complex</taxon>
    </lineage>
</organism>
<feature type="domain" description="Amidase" evidence="2">
    <location>
        <begin position="92"/>
        <end position="384"/>
    </location>
</feature>
<evidence type="ECO:0000259" key="2">
    <source>
        <dbReference type="Pfam" id="PF01425"/>
    </source>
</evidence>
<dbReference type="InterPro" id="IPR036928">
    <property type="entry name" value="AS_sf"/>
</dbReference>
<dbReference type="PANTHER" id="PTHR42678:SF37">
    <property type="entry name" value="AMIDASE C869.01-RELATED"/>
    <property type="match status" value="1"/>
</dbReference>